<dbReference type="Pfam" id="PF00094">
    <property type="entry name" value="VWD"/>
    <property type="match status" value="3"/>
</dbReference>
<feature type="domain" description="VWFD" evidence="10">
    <location>
        <begin position="398"/>
        <end position="582"/>
    </location>
</feature>
<feature type="region of interest" description="Disordered" evidence="7">
    <location>
        <begin position="2542"/>
        <end position="2575"/>
    </location>
</feature>
<dbReference type="FunFam" id="2.10.25.10:FF:000153">
    <property type="entry name" value="MUC5B isoform 1"/>
    <property type="match status" value="2"/>
</dbReference>
<dbReference type="GeneID" id="102509928"/>
<feature type="compositionally biased region" description="Low complexity" evidence="7">
    <location>
        <begin position="3179"/>
        <end position="3208"/>
    </location>
</feature>
<feature type="compositionally biased region" description="Low complexity" evidence="7">
    <location>
        <begin position="1487"/>
        <end position="1549"/>
    </location>
</feature>
<feature type="region of interest" description="Disordered" evidence="7">
    <location>
        <begin position="1609"/>
        <end position="1818"/>
    </location>
</feature>
<dbReference type="Proteomes" id="UP000694856">
    <property type="component" value="Chromosome 10"/>
</dbReference>
<name>A0A8B8TVU1_CAMFR</name>
<keyword evidence="11" id="KW-1185">Reference proteome</keyword>
<evidence type="ECO:0000259" key="9">
    <source>
        <dbReference type="PROSITE" id="PS01225"/>
    </source>
</evidence>
<feature type="domain" description="VWFD" evidence="10">
    <location>
        <begin position="46"/>
        <end position="217"/>
    </location>
</feature>
<comment type="subcellular location">
    <subcellularLocation>
        <location evidence="1">Secreted</location>
    </subcellularLocation>
</comment>
<feature type="compositionally biased region" description="Low complexity" evidence="7">
    <location>
        <begin position="1399"/>
        <end position="1413"/>
    </location>
</feature>
<dbReference type="PANTHER" id="PTHR11339">
    <property type="entry name" value="EXTRACELLULAR MATRIX GLYCOPROTEIN RELATED"/>
    <property type="match status" value="1"/>
</dbReference>
<feature type="compositionally biased region" description="Low complexity" evidence="7">
    <location>
        <begin position="1352"/>
        <end position="1367"/>
    </location>
</feature>
<feature type="chain" id="PRO_5034684089" evidence="8">
    <location>
        <begin position="24"/>
        <end position="3797"/>
    </location>
</feature>
<feature type="compositionally biased region" description="Polar residues" evidence="7">
    <location>
        <begin position="2553"/>
        <end position="2565"/>
    </location>
</feature>
<dbReference type="CTD" id="4588"/>
<reference evidence="12" key="1">
    <citation type="submission" date="2025-08" db="UniProtKB">
        <authorList>
            <consortium name="RefSeq"/>
        </authorList>
    </citation>
    <scope>IDENTIFICATION</scope>
    <source>
        <tissue evidence="12">Ear skin</tissue>
    </source>
</reference>
<evidence type="ECO:0000259" key="10">
    <source>
        <dbReference type="PROSITE" id="PS51233"/>
    </source>
</evidence>
<dbReference type="InterPro" id="IPR001007">
    <property type="entry name" value="VWF_dom"/>
</dbReference>
<protein>
    <submittedName>
        <fullName evidence="12">LOW QUALITY PROTEIN: mucin-6</fullName>
    </submittedName>
</protein>
<evidence type="ECO:0000256" key="6">
    <source>
        <dbReference type="PROSITE-ProRule" id="PRU00039"/>
    </source>
</evidence>
<organism evidence="11 12">
    <name type="scientific">Camelus ferus</name>
    <name type="common">Wild bactrian camel</name>
    <name type="synonym">Camelus bactrianus ferus</name>
    <dbReference type="NCBI Taxonomy" id="419612"/>
    <lineage>
        <taxon>Eukaryota</taxon>
        <taxon>Metazoa</taxon>
        <taxon>Chordata</taxon>
        <taxon>Craniata</taxon>
        <taxon>Vertebrata</taxon>
        <taxon>Euteleostomi</taxon>
        <taxon>Mammalia</taxon>
        <taxon>Eutheria</taxon>
        <taxon>Laurasiatheria</taxon>
        <taxon>Artiodactyla</taxon>
        <taxon>Tylopoda</taxon>
        <taxon>Camelidae</taxon>
        <taxon>Camelus</taxon>
    </lineage>
</organism>
<feature type="region of interest" description="Disordered" evidence="7">
    <location>
        <begin position="1842"/>
        <end position="2164"/>
    </location>
</feature>
<dbReference type="InterPro" id="IPR006207">
    <property type="entry name" value="Cys_knot_C"/>
</dbReference>
<feature type="region of interest" description="Disordered" evidence="7">
    <location>
        <begin position="2187"/>
        <end position="2338"/>
    </location>
</feature>
<dbReference type="PANTHER" id="PTHR11339:SF264">
    <property type="entry name" value="MUCIN-6"/>
    <property type="match status" value="1"/>
</dbReference>
<evidence type="ECO:0000313" key="12">
    <source>
        <dbReference type="RefSeq" id="XP_032346419.1"/>
    </source>
</evidence>
<feature type="compositionally biased region" description="Low complexity" evidence="7">
    <location>
        <begin position="1856"/>
        <end position="1904"/>
    </location>
</feature>
<feature type="compositionally biased region" description="Polar residues" evidence="7">
    <location>
        <begin position="1905"/>
        <end position="1916"/>
    </location>
</feature>
<feature type="compositionally biased region" description="Low complexity" evidence="7">
    <location>
        <begin position="1206"/>
        <end position="1240"/>
    </location>
</feature>
<dbReference type="InterPro" id="IPR050780">
    <property type="entry name" value="Mucin_vWF_Thrombospondin_sf"/>
</dbReference>
<feature type="domain" description="CTCK" evidence="9">
    <location>
        <begin position="3707"/>
        <end position="3796"/>
    </location>
</feature>
<dbReference type="RefSeq" id="XP_032346419.1">
    <property type="nucleotide sequence ID" value="XM_032490528.1"/>
</dbReference>
<evidence type="ECO:0000256" key="2">
    <source>
        <dbReference type="ARBA" id="ARBA00022525"/>
    </source>
</evidence>
<dbReference type="Pfam" id="PF08742">
    <property type="entry name" value="C8"/>
    <property type="match status" value="3"/>
</dbReference>
<feature type="compositionally biased region" description="Low complexity" evidence="7">
    <location>
        <begin position="2012"/>
        <end position="2156"/>
    </location>
</feature>
<feature type="compositionally biased region" description="Basic and acidic residues" evidence="7">
    <location>
        <begin position="1374"/>
        <end position="1383"/>
    </location>
</feature>
<feature type="region of interest" description="Disordered" evidence="7">
    <location>
        <begin position="2360"/>
        <end position="2392"/>
    </location>
</feature>
<feature type="domain" description="VWFD" evidence="10">
    <location>
        <begin position="869"/>
        <end position="1041"/>
    </location>
</feature>
<feature type="compositionally biased region" description="Low complexity" evidence="7">
    <location>
        <begin position="3254"/>
        <end position="3479"/>
    </location>
</feature>
<feature type="compositionally biased region" description="Polar residues" evidence="7">
    <location>
        <begin position="2842"/>
        <end position="2859"/>
    </location>
</feature>
<accession>A0A8B8TVU1</accession>
<evidence type="ECO:0000256" key="7">
    <source>
        <dbReference type="SAM" id="MobiDB-lite"/>
    </source>
</evidence>
<feature type="compositionally biased region" description="Low complexity" evidence="7">
    <location>
        <begin position="1285"/>
        <end position="1343"/>
    </location>
</feature>
<evidence type="ECO:0000256" key="3">
    <source>
        <dbReference type="ARBA" id="ARBA00022737"/>
    </source>
</evidence>
<feature type="compositionally biased region" description="Polar residues" evidence="7">
    <location>
        <begin position="3216"/>
        <end position="3248"/>
    </location>
</feature>
<feature type="region of interest" description="Disordered" evidence="7">
    <location>
        <begin position="2788"/>
        <end position="2879"/>
    </location>
</feature>
<dbReference type="Pfam" id="PF01826">
    <property type="entry name" value="TIL"/>
    <property type="match status" value="2"/>
</dbReference>
<evidence type="ECO:0000313" key="11">
    <source>
        <dbReference type="Proteomes" id="UP000694856"/>
    </source>
</evidence>
<feature type="compositionally biased region" description="Low complexity" evidence="7">
    <location>
        <begin position="2201"/>
        <end position="2250"/>
    </location>
</feature>
<feature type="signal peptide" evidence="8">
    <location>
        <begin position="1"/>
        <end position="23"/>
    </location>
</feature>
<feature type="compositionally biased region" description="Low complexity" evidence="7">
    <location>
        <begin position="1917"/>
        <end position="1983"/>
    </location>
</feature>
<dbReference type="InterPro" id="IPR001846">
    <property type="entry name" value="VWF_type-D"/>
</dbReference>
<evidence type="ECO:0000256" key="8">
    <source>
        <dbReference type="SAM" id="SignalP"/>
    </source>
</evidence>
<evidence type="ECO:0000256" key="4">
    <source>
        <dbReference type="ARBA" id="ARBA00023157"/>
    </source>
</evidence>
<dbReference type="CDD" id="cd19941">
    <property type="entry name" value="TIL"/>
    <property type="match status" value="3"/>
</dbReference>
<feature type="region of interest" description="Disordered" evidence="7">
    <location>
        <begin position="1206"/>
        <end position="1549"/>
    </location>
</feature>
<dbReference type="SUPFAM" id="SSF57567">
    <property type="entry name" value="Serine protease inhibitors"/>
    <property type="match status" value="3"/>
</dbReference>
<gene>
    <name evidence="12" type="primary">MUC6</name>
</gene>
<keyword evidence="2" id="KW-0964">Secreted</keyword>
<feature type="compositionally biased region" description="Low complexity" evidence="7">
    <location>
        <begin position="2257"/>
        <end position="2329"/>
    </location>
</feature>
<dbReference type="PROSITE" id="PS51233">
    <property type="entry name" value="VWFD"/>
    <property type="match status" value="3"/>
</dbReference>
<dbReference type="Gene3D" id="2.10.25.10">
    <property type="entry name" value="Laminin"/>
    <property type="match status" value="3"/>
</dbReference>
<evidence type="ECO:0000256" key="1">
    <source>
        <dbReference type="ARBA" id="ARBA00004613"/>
    </source>
</evidence>
<dbReference type="SMART" id="SM00832">
    <property type="entry name" value="C8"/>
    <property type="match status" value="3"/>
</dbReference>
<dbReference type="GO" id="GO:0005615">
    <property type="term" value="C:extracellular space"/>
    <property type="evidence" value="ECO:0007669"/>
    <property type="project" value="TreeGrafter"/>
</dbReference>
<dbReference type="FunFam" id="2.10.25.10:FF:000414">
    <property type="entry name" value="von Willebrand factor"/>
    <property type="match status" value="1"/>
</dbReference>
<proteinExistence type="predicted"/>
<feature type="compositionally biased region" description="Low complexity" evidence="7">
    <location>
        <begin position="1435"/>
        <end position="1458"/>
    </location>
</feature>
<feature type="compositionally biased region" description="Polar residues" evidence="7">
    <location>
        <begin position="3677"/>
        <end position="3693"/>
    </location>
</feature>
<feature type="compositionally biased region" description="Low complexity" evidence="7">
    <location>
        <begin position="1666"/>
        <end position="1810"/>
    </location>
</feature>
<keyword evidence="4" id="KW-1015">Disulfide bond</keyword>
<dbReference type="GO" id="GO:0031012">
    <property type="term" value="C:extracellular matrix"/>
    <property type="evidence" value="ECO:0007669"/>
    <property type="project" value="TreeGrafter"/>
</dbReference>
<dbReference type="InterPro" id="IPR036084">
    <property type="entry name" value="Ser_inhib-like_sf"/>
</dbReference>
<feature type="region of interest" description="Disordered" evidence="7">
    <location>
        <begin position="3494"/>
        <end position="3572"/>
    </location>
</feature>
<comment type="caution">
    <text evidence="6">Lacks conserved residue(s) required for the propagation of feature annotation.</text>
</comment>
<sequence length="3797" mass="404752">MLGPWLLPLLLSCGGALLGAGLGDRPLVTPGLRRLKDSWQTAADGGRCSTWGAGHFSTFDGHVYDFLGTCNYVFAAVCEDASAAFSVQLRREPSGNISRIIVELGVSVVTVQKAVISVKDVGVVSLPYTSNGLQIIPFGQSVQLVAKQLELELVVMWGPGAHLMVLVEKRYMGRMCGLCGNFDGEETDEFLSEDGKLLEPHKYATLQKLDDPNEICAHEAVPRPQVLQAEHAQTCIQLLTLVSPECNVSREPFLLSCQEDMAVCAQPGQQDCACATLSEYSRQCSMAGQPVNSWRGPDLCSVGQCPATQVYQECGETCIRTCSNPQHSCSSFCTFGCFCPEGTVLDDISANHTCLPVSQCPCVLSGVVYTPGEVTTAACQTCRCSGGHWECAEQSCPRRCALEGGSFVTTFDARPYRFHGTCTYILLQSPQLPDGGSLMAVYDKSGYSHSETSLVAVIYLSNQDKIVISQDEVVTNHGDTKWLPYKTRNITVFRQSSTHVQMVTTFGLELVIQLWPVFQVYVTVGPQFRGQTRGLCGNFNGDTTDDFTTSMGIAEGTASVFVDSWRAGNCPAALERETDPCSMSQLNKVCAETHCAVLVKEGSVFEKCHATVDPKPFHKRCVYQACNYEETFPHICAALGDYALACASRGVLLQGWRSSVDNCTTPCTGNQTFSYDSRACDRTCLSLSDREVECHPSAVPVDGCNCPEGTYLNHKTECVRKSQCPCLLDNSKFILADQSTMVNGVICHCSNGRLSCRAQPQMLLATCSAPKTFQSCSQSSEDKFGAACAPTCQMLATGTPCVPTKCEAGCVCAKGLYENASGQCVPPEDCPCEFAGASYPRGAELHTGCRSCTCSGGTWACQQSSHCPSTCTLYGEGHVVTFDGQRFVFDGNCEYILATDGCSANDSQPTFKILTENVVCGKSGVTCSRAVTVLLGGLSIVLADRNYTVSGEDPGVRFQVKAGSLYLVLDATVGTAYNLTLIWNKHMTLFIKIARASQDALCGLCGNYNGNMKDDFETRSKYVASSELEFVNSWKESPLCGDATRAVDPCSLNTFRRSWAERKCAIINSQTFAACHSQVYRLPYYEACVRDTCGCDTGGDCECLCDAVAAYAKACVDKGVCVDWRSPDFCPVYCDFYNTHVQVGGEYQYVHEANCTWHYQPCLCPTWPQGFPGTNIEGCYNCSQDEYFDQDEGTCVPCMPPPTTPLPTTGLPTTATRPTTTMPSTTGLNSTRPSSSSPDTPEAPIQTSSLPSTPMATARATALSSIHTGTAPTTRKGPTHSVGVSPRTTSAITTRATSAPAPTATARTTATGPTVTQATTQPTASSITAATQSTARSTVRTTALPTPAMSRTSTGPPSTSSTHGWTSETANTGDTRHTERPQPEDSTTGETTPHTNLITTSTTPRAETSTGPNKQPPSQAPTRTPTPTPTHEDMPTTPHTSLTTHLTHTVPVPTTSHTSPPPTETSFQTTTIFPTPSMPLTLPIHLSTSATSPGTPTSHHAPRTTYTHSSSSTTPPTGTTLTSTPLKTTGTAPIPTAPPLTTITTGTTHGPTSLSTAKILHFPCITLAFHSPSSKHVHTIHHQLPLHHQQWHWDYRGTGTPVTLIVTTTASPTPTSSHTSLTTHSKPTVPVPTTSHTTPPPTETSFRTTTDFHTPSMPLTLPIHLSTSATSPGTATSHQAATTSDTHSTSSTAPSTDTLLTSTRLQTSGTAPTPTAPPLTTITTETTHGHTSLSTAKTSTSPVSHSPSTLHPPNTSTLHTTSSPSTTSRGTGTSMTHSITTTVSPTPTSSHTSLTTHSTRTIPVPTTSHTTPPPTETSFRTTTIFPTPSLPQTLPIHLSTSATSLGTPTSHHAPRTTYTHSSSSTTPPTGTTLTSTTVNTSGTAPNPTAPPLTTITAGTTHGPTSLSTAKTSTFPVSHSPSTLHPPNTSTPLTTSSPSTTSRGTGTPVTLIVTTTASPTPTSSHISLTTHSKPTVPVPTTSHTTPPPTETSFRTTTDFHTPSMPLTLPIHLSTSATSPGTATSHQAATTSDTHSTSSTAPSTDTLLTSTRLQTSGTAPTPTAPPLTTITTETTHGHTSLSTAKTSTSPVSHSPSTLHPPNTSTSHTTSSPSTTSRGTGTPVTLIVTTTASPTPTTSHTSLTTHSTPKVPVPTTSHTTPPPTETSFRTTTIFPTPSLPQTLPIHLSTSATSLGTPTSHHAPRTTYTHSSSSTTPPTGTTLTSTTVNTSGTAPTPTAPPLTTITAGTTHGPTSLSTAKTSTSPVSHSPSTLHPPNTSTPLTTSSPSTTSRGTGTPVTLIVTTTASPTPTSSQTSLTTHSKPTVPVPTTSHTTPPPTETSFRTTTDFHTPSMPLTLPIHLSTSATSPGTATSHQAATTSDTHSTSSTAPSTDTLLTSTRLQTSGTAPTPTAPPLTTITTETTPRPHLTQHSQNLHFPCITLAFHSPSSKHVHTTHHQLPLHHQQRHRDIHDAQHHHHGLTHTHQLPHLAHNTLHPQRHRDIHDAQHHHHGLTHTHQLPHLAHNTLHPYDPCAHHLPHYTSTHGNILPDHHHLPDSITATDPSHPSVNISHLPGVSNLSPRSQNHIHPLFVLHHTANRHHTDIYYCQHLGNGTHTYGPTTHHHHDWDHPRPHLTQHSQNLHFPCITLAFHSPSSKHVHTTHHQLPLHHQQRHWDPRYPYRHHHGLSHTHQLPHLTHNTLHPQGPCAHHLPHYTSTHGNFFPDHHHLPDSVTATDPSHPSVNVCHLPGDPNLSPSSQNHIHPLFVLHHTANRHHTDIYYCQHLGNGTHTYGPTTHHHHDWDHPRTTDAHSSSSITPPPGTTLTSTTLNTSGSAPTPTAPPLTTITSGTTHGPSTLSTAKTSTSPQRHRDTHDAQHHHHGLTHTHQLPHLAHNTLHPYDPCAHHLPHYTSTHGNILPDHHHLPDSITATDPSHPSVNISHLPGVSNLSPRSQNHIHPLFVLHHTANRHHTDIYYCQHLGNGTHTYGPTTHHHHDWDHPRPHLTQHSQNLHFPCITLAFHSPSSKHVHTIHHQLPLHHQQRHWDPRYPYRHHHGLTHTHHLPHLTHNTLHPQGPCAHHLPHYTSTHGNFFPDHHHLPDSVTATDPSHPSVNVCHLPGDPNLSPSSQNHIHPLFVLHHTANRHHTDIYYCQHLGNGTHTYGPTTHHHHDWDHPRRGTGTPMTHSITTTVSPTPTSSHTSLTTHSTRTIPVPTTSHTTPPPTETSFRTTTIFPTPSLPQTLPIHLSTSATSLGSPTSHHAPRTTYTHSSSSTTPPTGTTLTSTTPKTSGTAPTPTAPPLTTIITETTHGHTSLSTAKTSTSPVSHSPSTLHPPNTSTPHTTISTSTTSRGTGTPMMHSVTTTAAATPTSSHTSFTTHSTPTVPVPTTSHTTPPATETSFRTTTTFPTPSLPLTLPIHVSTSATSPGTPSTHRVNSTTPLSHSSPSPLSSSLNPALSSPTSPKSSPTSWSTSATVFNSPRSSSSSSNTSPHLFPYTPSSFTPHVSSDTSPSFISSLPPSSAGSPTSTSGPHSASSPGPQSTSSTASQSSVSFSPYTSTRVPSSPFTSTSPLRSTTLPSASPTLSLVPNSTTIVFLSTAQTTASTPASPTASSQSTTSQFTSLTTDAPIHGLVSSTLGVTAVPSSPATNLTTRPPSTTGLLTTLFLTSSITEPGSSYFPTATSFPTESHPASSLITSLPSSLGTGPSRPETPMPTGNCSVREVQEEITYQGCTANVTVTRCEGVCASSASFNTDTMQVDTHCSCCHPLSSHEKQLELPCTDPGALGQRLVLPLQVFSSCACSPRRCGD</sequence>
<feature type="compositionally biased region" description="Polar residues" evidence="7">
    <location>
        <begin position="1384"/>
        <end position="1398"/>
    </location>
</feature>
<keyword evidence="5" id="KW-0325">Glycoprotein</keyword>
<feature type="compositionally biased region" description="Low complexity" evidence="7">
    <location>
        <begin position="3498"/>
        <end position="3572"/>
    </location>
</feature>
<keyword evidence="3" id="KW-0677">Repeat</keyword>
<feature type="region of interest" description="Disordered" evidence="7">
    <location>
        <begin position="3677"/>
        <end position="3704"/>
    </location>
</feature>
<evidence type="ECO:0000256" key="5">
    <source>
        <dbReference type="ARBA" id="ARBA00023180"/>
    </source>
</evidence>
<dbReference type="KEGG" id="cfr:102509928"/>
<feature type="compositionally biased region" description="Pro residues" evidence="7">
    <location>
        <begin position="1414"/>
        <end position="1428"/>
    </location>
</feature>
<dbReference type="InterPro" id="IPR014853">
    <property type="entry name" value="VWF/SSPO/ZAN-like_Cys-rich_dom"/>
</dbReference>
<dbReference type="SMART" id="SM00216">
    <property type="entry name" value="VWD"/>
    <property type="match status" value="3"/>
</dbReference>
<feature type="compositionally biased region" description="Low complexity" evidence="7">
    <location>
        <begin position="2805"/>
        <end position="2841"/>
    </location>
</feature>
<keyword evidence="8" id="KW-0732">Signal</keyword>
<feature type="compositionally biased region" description="Polar residues" evidence="7">
    <location>
        <begin position="2187"/>
        <end position="2196"/>
    </location>
</feature>
<feature type="compositionally biased region" description="Polar residues" evidence="7">
    <location>
        <begin position="1262"/>
        <end position="1273"/>
    </location>
</feature>
<feature type="region of interest" description="Disordered" evidence="7">
    <location>
        <begin position="3179"/>
        <end position="3479"/>
    </location>
</feature>
<feature type="compositionally biased region" description="Polar residues" evidence="7">
    <location>
        <begin position="1245"/>
        <end position="1255"/>
    </location>
</feature>
<feature type="compositionally biased region" description="Basic and acidic residues" evidence="7">
    <location>
        <begin position="2793"/>
        <end position="2802"/>
    </location>
</feature>
<dbReference type="InterPro" id="IPR002919">
    <property type="entry name" value="TIL_dom"/>
</dbReference>
<dbReference type="SMART" id="SM00215">
    <property type="entry name" value="VWC_out"/>
    <property type="match status" value="2"/>
</dbReference>
<feature type="compositionally biased region" description="Low complexity" evidence="7">
    <location>
        <begin position="1609"/>
        <end position="1637"/>
    </location>
</feature>
<dbReference type="PROSITE" id="PS01225">
    <property type="entry name" value="CTCK_2"/>
    <property type="match status" value="1"/>
</dbReference>